<accession>A0A8J2NT37</accession>
<dbReference type="Pfam" id="PF05649">
    <property type="entry name" value="Peptidase_M13_N"/>
    <property type="match status" value="1"/>
</dbReference>
<dbReference type="InterPro" id="IPR008753">
    <property type="entry name" value="Peptidase_M13_N"/>
</dbReference>
<dbReference type="InterPro" id="IPR000718">
    <property type="entry name" value="Peptidase_M13"/>
</dbReference>
<dbReference type="Proteomes" id="UP000708208">
    <property type="component" value="Unassembled WGS sequence"/>
</dbReference>
<organism evidence="4 5">
    <name type="scientific">Allacma fusca</name>
    <dbReference type="NCBI Taxonomy" id="39272"/>
    <lineage>
        <taxon>Eukaryota</taxon>
        <taxon>Metazoa</taxon>
        <taxon>Ecdysozoa</taxon>
        <taxon>Arthropoda</taxon>
        <taxon>Hexapoda</taxon>
        <taxon>Collembola</taxon>
        <taxon>Symphypleona</taxon>
        <taxon>Sminthuridae</taxon>
        <taxon>Allacma</taxon>
    </lineage>
</organism>
<comment type="caution">
    <text evidence="4">The sequence shown here is derived from an EMBL/GenBank/DDBJ whole genome shotgun (WGS) entry which is preliminary data.</text>
</comment>
<dbReference type="EMBL" id="CAJVCH010016077">
    <property type="protein sequence ID" value="CAG7680942.1"/>
    <property type="molecule type" value="Genomic_DNA"/>
</dbReference>
<comment type="similarity">
    <text evidence="2">Belongs to the peptidase M13 family.</text>
</comment>
<evidence type="ECO:0000256" key="2">
    <source>
        <dbReference type="ARBA" id="ARBA00007357"/>
    </source>
</evidence>
<keyword evidence="5" id="KW-1185">Reference proteome</keyword>
<evidence type="ECO:0000313" key="4">
    <source>
        <dbReference type="EMBL" id="CAG7680942.1"/>
    </source>
</evidence>
<feature type="domain" description="Peptidase M13 N-terminal" evidence="3">
    <location>
        <begin position="1"/>
        <end position="41"/>
    </location>
</feature>
<feature type="non-terminal residue" evidence="4">
    <location>
        <position position="54"/>
    </location>
</feature>
<evidence type="ECO:0000256" key="1">
    <source>
        <dbReference type="ARBA" id="ARBA00004401"/>
    </source>
</evidence>
<dbReference type="GO" id="GO:0004222">
    <property type="term" value="F:metalloendopeptidase activity"/>
    <property type="evidence" value="ECO:0007669"/>
    <property type="project" value="InterPro"/>
</dbReference>
<dbReference type="OrthoDB" id="6475849at2759"/>
<comment type="subcellular location">
    <subcellularLocation>
        <location evidence="1">Cell membrane</location>
        <topology evidence="1">Single-pass type II membrane protein</topology>
    </subcellularLocation>
</comment>
<protein>
    <recommendedName>
        <fullName evidence="3">Peptidase M13 N-terminal domain-containing protein</fullName>
    </recommendedName>
</protein>
<evidence type="ECO:0000259" key="3">
    <source>
        <dbReference type="Pfam" id="PF05649"/>
    </source>
</evidence>
<gene>
    <name evidence="4" type="ORF">AFUS01_LOCUS2768</name>
</gene>
<dbReference type="PROSITE" id="PS51885">
    <property type="entry name" value="NEPRILYSIN"/>
    <property type="match status" value="1"/>
</dbReference>
<dbReference type="AlphaFoldDB" id="A0A8J2NT37"/>
<sequence>MVRHLKIAFKEMLETADWLDEFTKSKALDKITAMKEFIGYPDWLTNDTAVNDYF</sequence>
<proteinExistence type="inferred from homology"/>
<dbReference type="GO" id="GO:0005886">
    <property type="term" value="C:plasma membrane"/>
    <property type="evidence" value="ECO:0007669"/>
    <property type="project" value="UniProtKB-SubCell"/>
</dbReference>
<reference evidence="4" key="1">
    <citation type="submission" date="2021-06" db="EMBL/GenBank/DDBJ databases">
        <authorList>
            <person name="Hodson N. C."/>
            <person name="Mongue J. A."/>
            <person name="Jaron S. K."/>
        </authorList>
    </citation>
    <scope>NUCLEOTIDE SEQUENCE</scope>
</reference>
<name>A0A8J2NT37_9HEXA</name>
<dbReference type="GO" id="GO:0006508">
    <property type="term" value="P:proteolysis"/>
    <property type="evidence" value="ECO:0007669"/>
    <property type="project" value="InterPro"/>
</dbReference>
<evidence type="ECO:0000313" key="5">
    <source>
        <dbReference type="Proteomes" id="UP000708208"/>
    </source>
</evidence>